<name>A0A923ECH4_CLOTT</name>
<comment type="caution">
    <text evidence="2">The sequence shown here is derived from an EMBL/GenBank/DDBJ whole genome shotgun (WGS) entry which is preliminary data.</text>
</comment>
<evidence type="ECO:0000256" key="1">
    <source>
        <dbReference type="SAM" id="Phobius"/>
    </source>
</evidence>
<organism evidence="2 3">
    <name type="scientific">Clostridium tetanomorphum</name>
    <dbReference type="NCBI Taxonomy" id="1553"/>
    <lineage>
        <taxon>Bacteria</taxon>
        <taxon>Bacillati</taxon>
        <taxon>Bacillota</taxon>
        <taxon>Clostridia</taxon>
        <taxon>Eubacteriales</taxon>
        <taxon>Clostridiaceae</taxon>
        <taxon>Clostridium</taxon>
    </lineage>
</organism>
<dbReference type="RefSeq" id="WP_035145119.1">
    <property type="nucleotide sequence ID" value="NZ_JAAZWO010000027.1"/>
</dbReference>
<accession>A0A923ECH4</accession>
<feature type="transmembrane region" description="Helical" evidence="1">
    <location>
        <begin position="44"/>
        <end position="63"/>
    </location>
</feature>
<evidence type="ECO:0000313" key="2">
    <source>
        <dbReference type="EMBL" id="MBC2399412.1"/>
    </source>
</evidence>
<evidence type="ECO:0000313" key="3">
    <source>
        <dbReference type="Proteomes" id="UP000563151"/>
    </source>
</evidence>
<sequence>MNIVNLFDKYFVALILIQGFIIFFIDYKEFKRNNMNKTARQAKVIAITEVCIAVAMYVISITLY</sequence>
<keyword evidence="3" id="KW-1185">Reference proteome</keyword>
<keyword evidence="1" id="KW-0812">Transmembrane</keyword>
<dbReference type="EMBL" id="JAAZWO010000027">
    <property type="protein sequence ID" value="MBC2399412.1"/>
    <property type="molecule type" value="Genomic_DNA"/>
</dbReference>
<dbReference type="NCBIfam" id="NF042414">
    <property type="entry name" value="CLC_0170_fam"/>
    <property type="match status" value="1"/>
</dbReference>
<dbReference type="InterPro" id="IPR049971">
    <property type="entry name" value="CLC_0170-like"/>
</dbReference>
<gene>
    <name evidence="2" type="ORF">HGG79_16785</name>
</gene>
<proteinExistence type="predicted"/>
<dbReference type="AlphaFoldDB" id="A0A923ECH4"/>
<dbReference type="Proteomes" id="UP000563151">
    <property type="component" value="Unassembled WGS sequence"/>
</dbReference>
<keyword evidence="1" id="KW-1133">Transmembrane helix</keyword>
<protein>
    <submittedName>
        <fullName evidence="2">Uncharacterized protein</fullName>
    </submittedName>
</protein>
<feature type="transmembrane region" description="Helical" evidence="1">
    <location>
        <begin position="6"/>
        <end position="24"/>
    </location>
</feature>
<reference evidence="2 3" key="1">
    <citation type="submission" date="2020-04" db="EMBL/GenBank/DDBJ databases">
        <title>Genomic insights into acetone-butanol-ethanol (ABE) fermentation by sequencing solventogenic clostridia strains.</title>
        <authorList>
            <person name="Brown S."/>
        </authorList>
    </citation>
    <scope>NUCLEOTIDE SEQUENCE [LARGE SCALE GENOMIC DNA]</scope>
    <source>
        <strain evidence="2 3">DJ011</strain>
    </source>
</reference>
<keyword evidence="1" id="KW-0472">Membrane</keyword>